<reference evidence="4" key="2">
    <citation type="submission" date="2008-08" db="EMBL/GenBank/DDBJ databases">
        <authorList>
            <consortium name="Diatom Consortium"/>
            <person name="Grigoriev I."/>
            <person name="Grimwood J."/>
            <person name="Kuo A."/>
            <person name="Otillar R.P."/>
            <person name="Salamov A."/>
            <person name="Detter J.C."/>
            <person name="Lindquist E."/>
            <person name="Shapiro H."/>
            <person name="Lucas S."/>
            <person name="Glavina del Rio T."/>
            <person name="Pitluck S."/>
            <person name="Rokhsar D."/>
            <person name="Bowler C."/>
        </authorList>
    </citation>
    <scope>GENOME REANNOTATION</scope>
    <source>
        <strain evidence="4">CCAP 1055/1</strain>
    </source>
</reference>
<feature type="transmembrane region" description="Helical" evidence="2">
    <location>
        <begin position="93"/>
        <end position="112"/>
    </location>
</feature>
<feature type="region of interest" description="Disordered" evidence="1">
    <location>
        <begin position="362"/>
        <end position="381"/>
    </location>
</feature>
<dbReference type="EMBL" id="CM000633">
    <property type="protein sequence ID" value="EEC42959.1"/>
    <property type="molecule type" value="Genomic_DNA"/>
</dbReference>
<protein>
    <submittedName>
        <fullName evidence="3">Uncharacterized protein</fullName>
    </submittedName>
</protein>
<feature type="transmembrane region" description="Helical" evidence="2">
    <location>
        <begin position="228"/>
        <end position="246"/>
    </location>
</feature>
<dbReference type="RefSeq" id="XP_002185472.1">
    <property type="nucleotide sequence ID" value="XM_002185436.1"/>
</dbReference>
<dbReference type="AlphaFoldDB" id="B7GEE3"/>
<feature type="transmembrane region" description="Helical" evidence="2">
    <location>
        <begin position="267"/>
        <end position="286"/>
    </location>
</feature>
<feature type="transmembrane region" description="Helical" evidence="2">
    <location>
        <begin position="306"/>
        <end position="324"/>
    </location>
</feature>
<evidence type="ECO:0000313" key="3">
    <source>
        <dbReference type="EMBL" id="EEC42959.1"/>
    </source>
</evidence>
<dbReference type="KEGG" id="pti:PHATRDRAFT_50531"/>
<reference evidence="3 4" key="1">
    <citation type="journal article" date="2008" name="Nature">
        <title>The Phaeodactylum genome reveals the evolutionary history of diatom genomes.</title>
        <authorList>
            <person name="Bowler C."/>
            <person name="Allen A.E."/>
            <person name="Badger J.H."/>
            <person name="Grimwood J."/>
            <person name="Jabbari K."/>
            <person name="Kuo A."/>
            <person name="Maheswari U."/>
            <person name="Martens C."/>
            <person name="Maumus F."/>
            <person name="Otillar R.P."/>
            <person name="Rayko E."/>
            <person name="Salamov A."/>
            <person name="Vandepoele K."/>
            <person name="Beszteri B."/>
            <person name="Gruber A."/>
            <person name="Heijde M."/>
            <person name="Katinka M."/>
            <person name="Mock T."/>
            <person name="Valentin K."/>
            <person name="Verret F."/>
            <person name="Berges J.A."/>
            <person name="Brownlee C."/>
            <person name="Cadoret J.P."/>
            <person name="Chiovitti A."/>
            <person name="Choi C.J."/>
            <person name="Coesel S."/>
            <person name="De Martino A."/>
            <person name="Detter J.C."/>
            <person name="Durkin C."/>
            <person name="Falciatore A."/>
            <person name="Fournet J."/>
            <person name="Haruta M."/>
            <person name="Huysman M.J."/>
            <person name="Jenkins B.D."/>
            <person name="Jiroutova K."/>
            <person name="Jorgensen R.E."/>
            <person name="Joubert Y."/>
            <person name="Kaplan A."/>
            <person name="Kroger N."/>
            <person name="Kroth P.G."/>
            <person name="La Roche J."/>
            <person name="Lindquist E."/>
            <person name="Lommer M."/>
            <person name="Martin-Jezequel V."/>
            <person name="Lopez P.J."/>
            <person name="Lucas S."/>
            <person name="Mangogna M."/>
            <person name="McGinnis K."/>
            <person name="Medlin L.K."/>
            <person name="Montsant A."/>
            <person name="Oudot-Le Secq M.P."/>
            <person name="Napoli C."/>
            <person name="Obornik M."/>
            <person name="Parker M.S."/>
            <person name="Petit J.L."/>
            <person name="Porcel B.M."/>
            <person name="Poulsen N."/>
            <person name="Robison M."/>
            <person name="Rychlewski L."/>
            <person name="Rynearson T.A."/>
            <person name="Schmutz J."/>
            <person name="Shapiro H."/>
            <person name="Siaut M."/>
            <person name="Stanley M."/>
            <person name="Sussman M.R."/>
            <person name="Taylor A.R."/>
            <person name="Vardi A."/>
            <person name="von Dassow P."/>
            <person name="Vyverman W."/>
            <person name="Willis A."/>
            <person name="Wyrwicz L.S."/>
            <person name="Rokhsar D.S."/>
            <person name="Weissenbach J."/>
            <person name="Armbrust E.V."/>
            <person name="Green B.R."/>
            <person name="Van de Peer Y."/>
            <person name="Grigoriev I.V."/>
        </authorList>
    </citation>
    <scope>NUCLEOTIDE SEQUENCE [LARGE SCALE GENOMIC DNA]</scope>
    <source>
        <strain evidence="3 4">CCAP 1055/1</strain>
    </source>
</reference>
<dbReference type="eggNOG" id="ENOG502SE5M">
    <property type="taxonomic scope" value="Eukaryota"/>
</dbReference>
<accession>B7GEE3</accession>
<feature type="transmembrane region" description="Helical" evidence="2">
    <location>
        <begin position="154"/>
        <end position="175"/>
    </location>
</feature>
<dbReference type="InParanoid" id="B7GEE3"/>
<name>B7GEE3_PHATC</name>
<gene>
    <name evidence="3" type="ORF">PHATRDRAFT_50531</name>
</gene>
<dbReference type="PaxDb" id="2850-Phatr50531"/>
<keyword evidence="2" id="KW-0472">Membrane</keyword>
<keyword evidence="2" id="KW-0812">Transmembrane</keyword>
<dbReference type="GeneID" id="7199337"/>
<proteinExistence type="predicted"/>
<organism evidence="3 4">
    <name type="scientific">Phaeodactylum tricornutum (strain CCAP 1055/1)</name>
    <dbReference type="NCBI Taxonomy" id="556484"/>
    <lineage>
        <taxon>Eukaryota</taxon>
        <taxon>Sar</taxon>
        <taxon>Stramenopiles</taxon>
        <taxon>Ochrophyta</taxon>
        <taxon>Bacillariophyta</taxon>
        <taxon>Bacillariophyceae</taxon>
        <taxon>Bacillariophycidae</taxon>
        <taxon>Naviculales</taxon>
        <taxon>Phaeodactylaceae</taxon>
        <taxon>Phaeodactylum</taxon>
    </lineage>
</organism>
<evidence type="ECO:0000256" key="1">
    <source>
        <dbReference type="SAM" id="MobiDB-lite"/>
    </source>
</evidence>
<feature type="transmembrane region" description="Helical" evidence="2">
    <location>
        <begin position="124"/>
        <end position="148"/>
    </location>
</feature>
<dbReference type="Proteomes" id="UP000000759">
    <property type="component" value="Chromosome 31"/>
</dbReference>
<dbReference type="HOGENOM" id="CLU_726610_0_0_1"/>
<evidence type="ECO:0000313" key="4">
    <source>
        <dbReference type="Proteomes" id="UP000000759"/>
    </source>
</evidence>
<sequence length="381" mass="40425">MTHCIDTAGVEEAALQMDETTLGSTEHGDKESPATLNCNLESSDYLKDIVFEYEDEVHPRQPDTLPAVTGEGEEERDSEDDTVVVRWQLLHKLQTILVIVAATVATFGLHNYLSVFNSIAASGLVGLVSGLVLPQYMALAAFCGSFAGMATLQVIPSVVAAISLGFFCALVVLVFDYKGFLLGIGGRLGFIALCACTMHFVLSIIVVAPSPEASLVDISSFPSIEEFFPIKLFRVLSTTIVGSIFMKLWRLTFARLEGSLAKCMAHSVVASSATGILVAWTLPLWATGPVYCGSFVAMAAPEELPTMMSIVSAATLAGLAQLALDGFFLGGWGGKLGTAALIGVLLYRIPVRLLAECVDSQEDGSESDAGNKPNVPGMTEV</sequence>
<evidence type="ECO:0000256" key="2">
    <source>
        <dbReference type="SAM" id="Phobius"/>
    </source>
</evidence>
<feature type="transmembrane region" description="Helical" evidence="2">
    <location>
        <begin position="187"/>
        <end position="208"/>
    </location>
</feature>
<keyword evidence="2" id="KW-1133">Transmembrane helix</keyword>
<feature type="region of interest" description="Disordered" evidence="1">
    <location>
        <begin position="60"/>
        <end position="79"/>
    </location>
</feature>
<keyword evidence="4" id="KW-1185">Reference proteome</keyword>